<keyword evidence="10" id="KW-1185">Reference proteome</keyword>
<evidence type="ECO:0000256" key="2">
    <source>
        <dbReference type="ARBA" id="ARBA00023180"/>
    </source>
</evidence>
<dbReference type="Pfam" id="PF14008">
    <property type="entry name" value="Metallophos_C"/>
    <property type="match status" value="1"/>
</dbReference>
<keyword evidence="1 3" id="KW-0732">Signal</keyword>
<evidence type="ECO:0000256" key="1">
    <source>
        <dbReference type="ARBA" id="ARBA00022729"/>
    </source>
</evidence>
<dbReference type="InterPro" id="IPR008963">
    <property type="entry name" value="Purple_acid_Pase-like_N"/>
</dbReference>
<evidence type="ECO:0000256" key="3">
    <source>
        <dbReference type="RuleBase" id="RU361203"/>
    </source>
</evidence>
<evidence type="ECO:0000313" key="10">
    <source>
        <dbReference type="Proteomes" id="UP000271974"/>
    </source>
</evidence>
<sequence length="566" mass="63647">MEVSRTSKIVQVVTLICISIWSFGSNVSSENLAFTIARCKPKEVHIAYGESTSEMVVVWSTDDQCGPSNVQFSLNPWGPFETAPGESTLFEDTAGLKNYFHRVKIRDLKPESNYFYKPNSQGVPVGPYIFKTPPASAGSNEAHFLVVSDVSSTYPSVPTLHREAATGKFASILHAGNIAMNLSSANGERGNIFFQAMEPAVKAVPYMVAPGPNEQEDGTYKHYLQRFSMPLLDWPMKTYQMWYSIDIGPVHLISYSTEVFSTGQGQEERQHDWLIRDIKLANRNRENVPWVVAFGHSPMYCSYEDPKLTCNKKTSDIKKGLEDIFYRYGADIIIQSYGAAYERSFPQFKGVPVNDNYTNPLGPVHIITGGASPWEMEYNFTETQPDWCAFRYTNKSVMSYGRLHIVNASHAEYEQVNSENQEVLDSFTITQIKHGQFSIEDLPENISATIDKNIQDAGGKPGVLNVEEIGEAKDQTRIEQLLKGDNRNRLIIGIIGGVVALVAIVVIFAIRGCRKRRRTTRRWEQMDINYGKKFYSKAPDKEEDNDFEIDMSDGTEGTRTLLNSGD</sequence>
<comment type="catalytic activity">
    <reaction evidence="3">
        <text>a phosphate monoester + H2O = an alcohol + phosphate</text>
        <dbReference type="Rhea" id="RHEA:15017"/>
        <dbReference type="ChEBI" id="CHEBI:15377"/>
        <dbReference type="ChEBI" id="CHEBI:30879"/>
        <dbReference type="ChEBI" id="CHEBI:43474"/>
        <dbReference type="ChEBI" id="CHEBI:67140"/>
        <dbReference type="EC" id="3.1.3.2"/>
    </reaction>
</comment>
<dbReference type="AlphaFoldDB" id="A0A433THY9"/>
<accession>A0A433THY9</accession>
<dbReference type="STRING" id="188477.A0A433THY9"/>
<evidence type="ECO:0000256" key="4">
    <source>
        <dbReference type="SAM" id="MobiDB-lite"/>
    </source>
</evidence>
<dbReference type="Gene3D" id="2.60.40.380">
    <property type="entry name" value="Purple acid phosphatase-like, N-terminal"/>
    <property type="match status" value="1"/>
</dbReference>
<comment type="caution">
    <text evidence="9">The sequence shown here is derived from an EMBL/GenBank/DDBJ whole genome shotgun (WGS) entry which is preliminary data.</text>
</comment>
<reference evidence="9 10" key="1">
    <citation type="submission" date="2019-01" db="EMBL/GenBank/DDBJ databases">
        <title>A draft genome assembly of the solar-powered sea slug Elysia chlorotica.</title>
        <authorList>
            <person name="Cai H."/>
            <person name="Li Q."/>
            <person name="Fang X."/>
            <person name="Li J."/>
            <person name="Curtis N.E."/>
            <person name="Altenburger A."/>
            <person name="Shibata T."/>
            <person name="Feng M."/>
            <person name="Maeda T."/>
            <person name="Schwartz J.A."/>
            <person name="Shigenobu S."/>
            <person name="Lundholm N."/>
            <person name="Nishiyama T."/>
            <person name="Yang H."/>
            <person name="Hasebe M."/>
            <person name="Li S."/>
            <person name="Pierce S.K."/>
            <person name="Wang J."/>
        </authorList>
    </citation>
    <scope>NUCLEOTIDE SEQUENCE [LARGE SCALE GENOMIC DNA]</scope>
    <source>
        <strain evidence="9">EC2010</strain>
        <tissue evidence="9">Whole organism of an adult</tissue>
    </source>
</reference>
<keyword evidence="5" id="KW-1133">Transmembrane helix</keyword>
<dbReference type="PANTHER" id="PTHR45867">
    <property type="entry name" value="PURPLE ACID PHOSPHATASE"/>
    <property type="match status" value="1"/>
</dbReference>
<dbReference type="InterPro" id="IPR041792">
    <property type="entry name" value="MPP_PAP"/>
</dbReference>
<feature type="domain" description="Purple acid phosphatase C-terminal" evidence="7">
    <location>
        <begin position="362"/>
        <end position="426"/>
    </location>
</feature>
<keyword evidence="5" id="KW-0472">Membrane</keyword>
<feature type="compositionally biased region" description="Acidic residues" evidence="4">
    <location>
        <begin position="541"/>
        <end position="553"/>
    </location>
</feature>
<feature type="region of interest" description="Disordered" evidence="4">
    <location>
        <begin position="539"/>
        <end position="566"/>
    </location>
</feature>
<dbReference type="Gene3D" id="3.60.21.10">
    <property type="match status" value="1"/>
</dbReference>
<feature type="compositionally biased region" description="Polar residues" evidence="4">
    <location>
        <begin position="555"/>
        <end position="566"/>
    </location>
</feature>
<evidence type="ECO:0000313" key="9">
    <source>
        <dbReference type="EMBL" id="RUS81111.1"/>
    </source>
</evidence>
<feature type="domain" description="Calcineurin-like phosphoesterase" evidence="6">
    <location>
        <begin position="143"/>
        <end position="334"/>
    </location>
</feature>
<evidence type="ECO:0000259" key="6">
    <source>
        <dbReference type="Pfam" id="PF00149"/>
    </source>
</evidence>
<dbReference type="Pfam" id="PF00149">
    <property type="entry name" value="Metallophos"/>
    <property type="match status" value="1"/>
</dbReference>
<dbReference type="EC" id="3.1.3.2" evidence="3"/>
<dbReference type="GO" id="GO:0003993">
    <property type="term" value="F:acid phosphatase activity"/>
    <property type="evidence" value="ECO:0007669"/>
    <property type="project" value="UniProtKB-EC"/>
</dbReference>
<dbReference type="SUPFAM" id="SSF49363">
    <property type="entry name" value="Purple acid phosphatase, N-terminal domain"/>
    <property type="match status" value="1"/>
</dbReference>
<gene>
    <name evidence="9" type="ORF">EGW08_011151</name>
</gene>
<dbReference type="InterPro" id="IPR025733">
    <property type="entry name" value="PAPs_C"/>
</dbReference>
<organism evidence="9 10">
    <name type="scientific">Elysia chlorotica</name>
    <name type="common">Eastern emerald elysia</name>
    <name type="synonym">Sea slug</name>
    <dbReference type="NCBI Taxonomy" id="188477"/>
    <lineage>
        <taxon>Eukaryota</taxon>
        <taxon>Metazoa</taxon>
        <taxon>Spiralia</taxon>
        <taxon>Lophotrochozoa</taxon>
        <taxon>Mollusca</taxon>
        <taxon>Gastropoda</taxon>
        <taxon>Heterobranchia</taxon>
        <taxon>Euthyneura</taxon>
        <taxon>Panpulmonata</taxon>
        <taxon>Sacoglossa</taxon>
        <taxon>Placobranchoidea</taxon>
        <taxon>Plakobranchidae</taxon>
        <taxon>Elysia</taxon>
    </lineage>
</organism>
<dbReference type="GO" id="GO:0046872">
    <property type="term" value="F:metal ion binding"/>
    <property type="evidence" value="ECO:0007669"/>
    <property type="project" value="InterPro"/>
</dbReference>
<feature type="transmembrane region" description="Helical" evidence="5">
    <location>
        <begin position="490"/>
        <end position="513"/>
    </location>
</feature>
<evidence type="ECO:0000256" key="5">
    <source>
        <dbReference type="SAM" id="Phobius"/>
    </source>
</evidence>
<keyword evidence="2" id="KW-0325">Glycoprotein</keyword>
<feature type="domain" description="Purple acid phosphatase N-terminal" evidence="8">
    <location>
        <begin position="41"/>
        <end position="123"/>
    </location>
</feature>
<dbReference type="InterPro" id="IPR004843">
    <property type="entry name" value="Calcineurin-like_PHP"/>
</dbReference>
<dbReference type="Proteomes" id="UP000271974">
    <property type="component" value="Unassembled WGS sequence"/>
</dbReference>
<dbReference type="CDD" id="cd00839">
    <property type="entry name" value="MPP_PAPs"/>
    <property type="match status" value="1"/>
</dbReference>
<dbReference type="PANTHER" id="PTHR45867:SF10">
    <property type="entry name" value="PURPLE ACID PHOSPHATASE"/>
    <property type="match status" value="1"/>
</dbReference>
<feature type="signal peptide" evidence="3">
    <location>
        <begin position="1"/>
        <end position="24"/>
    </location>
</feature>
<keyword evidence="5" id="KW-0812">Transmembrane</keyword>
<comment type="similarity">
    <text evidence="3">Belongs to the metallophosphoesterase superfamily. Purple acid phosphatase family.</text>
</comment>
<keyword evidence="3" id="KW-0378">Hydrolase</keyword>
<dbReference type="SUPFAM" id="SSF56300">
    <property type="entry name" value="Metallo-dependent phosphatases"/>
    <property type="match status" value="1"/>
</dbReference>
<dbReference type="InterPro" id="IPR015914">
    <property type="entry name" value="PAPs_N"/>
</dbReference>
<dbReference type="EMBL" id="RQTK01000355">
    <property type="protein sequence ID" value="RUS81111.1"/>
    <property type="molecule type" value="Genomic_DNA"/>
</dbReference>
<proteinExistence type="inferred from homology"/>
<name>A0A433THY9_ELYCH</name>
<dbReference type="Pfam" id="PF16656">
    <property type="entry name" value="Pur_ac_phosph_N"/>
    <property type="match status" value="1"/>
</dbReference>
<evidence type="ECO:0000259" key="8">
    <source>
        <dbReference type="Pfam" id="PF16656"/>
    </source>
</evidence>
<evidence type="ECO:0000259" key="7">
    <source>
        <dbReference type="Pfam" id="PF14008"/>
    </source>
</evidence>
<protein>
    <recommendedName>
        <fullName evidence="3">Purple acid phosphatase</fullName>
        <ecNumber evidence="3">3.1.3.2</ecNumber>
    </recommendedName>
</protein>
<dbReference type="InterPro" id="IPR029052">
    <property type="entry name" value="Metallo-depent_PP-like"/>
</dbReference>
<dbReference type="OrthoDB" id="45007at2759"/>
<feature type="chain" id="PRO_5018815732" description="Purple acid phosphatase" evidence="3">
    <location>
        <begin position="25"/>
        <end position="566"/>
    </location>
</feature>